<dbReference type="InterPro" id="IPR016161">
    <property type="entry name" value="Ald_DH/histidinol_DH"/>
</dbReference>
<dbReference type="PANTHER" id="PTHR11699">
    <property type="entry name" value="ALDEHYDE DEHYDROGENASE-RELATED"/>
    <property type="match status" value="1"/>
</dbReference>
<accession>A0A164LZC7</accession>
<feature type="domain" description="Aldehyde dehydrogenase" evidence="8">
    <location>
        <begin position="31"/>
        <end position="481"/>
    </location>
</feature>
<dbReference type="InterPro" id="IPR029510">
    <property type="entry name" value="Ald_DH_CS_GLU"/>
</dbReference>
<dbReference type="Pfam" id="PF00171">
    <property type="entry name" value="Aldedh"/>
    <property type="match status" value="1"/>
</dbReference>
<comment type="similarity">
    <text evidence="1 7">Belongs to the aldehyde dehydrogenase family.</text>
</comment>
<dbReference type="InterPro" id="IPR016162">
    <property type="entry name" value="Ald_DH_N"/>
</dbReference>
<dbReference type="SUPFAM" id="SSF53720">
    <property type="entry name" value="ALDH-like"/>
    <property type="match status" value="1"/>
</dbReference>
<organism evidence="9 10">
    <name type="scientific">Nocardia terpenica</name>
    <dbReference type="NCBI Taxonomy" id="455432"/>
    <lineage>
        <taxon>Bacteria</taxon>
        <taxon>Bacillati</taxon>
        <taxon>Actinomycetota</taxon>
        <taxon>Actinomycetes</taxon>
        <taxon>Mycobacteriales</taxon>
        <taxon>Nocardiaceae</taxon>
        <taxon>Nocardia</taxon>
    </lineage>
</organism>
<dbReference type="Gene3D" id="3.40.309.10">
    <property type="entry name" value="Aldehyde Dehydrogenase, Chain A, domain 2"/>
    <property type="match status" value="1"/>
</dbReference>
<evidence type="ECO:0000256" key="1">
    <source>
        <dbReference type="ARBA" id="ARBA00009986"/>
    </source>
</evidence>
<dbReference type="STRING" id="455432.AWN90_29440"/>
<dbReference type="PROSITE" id="PS00687">
    <property type="entry name" value="ALDEHYDE_DEHYDR_GLU"/>
    <property type="match status" value="1"/>
</dbReference>
<reference evidence="9 10" key="1">
    <citation type="submission" date="2016-04" db="EMBL/GenBank/DDBJ databases">
        <authorList>
            <person name="Evans L.H."/>
            <person name="Alamgir A."/>
            <person name="Owens N."/>
            <person name="Weber N.D."/>
            <person name="Virtaneva K."/>
            <person name="Barbian K."/>
            <person name="Babar A."/>
            <person name="Rosenke K."/>
        </authorList>
    </citation>
    <scope>NUCLEOTIDE SEQUENCE [LARGE SCALE GENOMIC DNA]</scope>
    <source>
        <strain evidence="9 10">IFM 0406</strain>
    </source>
</reference>
<keyword evidence="2" id="KW-0521">NADP</keyword>
<dbReference type="NCBIfam" id="NF006916">
    <property type="entry name" value="PRK09407.1"/>
    <property type="match status" value="1"/>
</dbReference>
<dbReference type="InterPro" id="IPR015590">
    <property type="entry name" value="Aldehyde_DH_dom"/>
</dbReference>
<evidence type="ECO:0000313" key="10">
    <source>
        <dbReference type="Proteomes" id="UP000076512"/>
    </source>
</evidence>
<comment type="catalytic activity">
    <reaction evidence="5">
        <text>succinate semialdehyde + NADP(+) + H2O = succinate + NADPH + 2 H(+)</text>
        <dbReference type="Rhea" id="RHEA:13213"/>
        <dbReference type="ChEBI" id="CHEBI:15377"/>
        <dbReference type="ChEBI" id="CHEBI:15378"/>
        <dbReference type="ChEBI" id="CHEBI:30031"/>
        <dbReference type="ChEBI" id="CHEBI:57706"/>
        <dbReference type="ChEBI" id="CHEBI:57783"/>
        <dbReference type="ChEBI" id="CHEBI:58349"/>
        <dbReference type="EC" id="1.2.1.79"/>
    </reaction>
</comment>
<gene>
    <name evidence="9" type="ORF">AWN90_29440</name>
</gene>
<protein>
    <recommendedName>
        <fullName evidence="4">succinate-semialdehyde dehydrogenase (NADP(+))</fullName>
        <ecNumber evidence="4">1.2.1.79</ecNumber>
    </recommendedName>
</protein>
<dbReference type="EMBL" id="LWGR01000007">
    <property type="protein sequence ID" value="KZM72883.1"/>
    <property type="molecule type" value="Genomic_DNA"/>
</dbReference>
<proteinExistence type="inferred from homology"/>
<evidence type="ECO:0000256" key="4">
    <source>
        <dbReference type="ARBA" id="ARBA00039122"/>
    </source>
</evidence>
<dbReference type="GO" id="GO:0036243">
    <property type="term" value="F:succinate-semialdehyde dehydrogenase (NADP+) activity"/>
    <property type="evidence" value="ECO:0007669"/>
    <property type="project" value="UniProtKB-EC"/>
</dbReference>
<dbReference type="InterPro" id="IPR016163">
    <property type="entry name" value="Ald_DH_C"/>
</dbReference>
<evidence type="ECO:0000256" key="2">
    <source>
        <dbReference type="ARBA" id="ARBA00022857"/>
    </source>
</evidence>
<dbReference type="AlphaFoldDB" id="A0A164LZC7"/>
<keyword evidence="10" id="KW-1185">Reference proteome</keyword>
<evidence type="ECO:0000313" key="9">
    <source>
        <dbReference type="EMBL" id="KZM72883.1"/>
    </source>
</evidence>
<dbReference type="FunFam" id="3.40.605.10:FF:000010">
    <property type="entry name" value="N-succinylglutamate 5-semialdehyde dehydrogenase"/>
    <property type="match status" value="1"/>
</dbReference>
<dbReference type="Proteomes" id="UP000076512">
    <property type="component" value="Unassembled WGS sequence"/>
</dbReference>
<evidence type="ECO:0000256" key="3">
    <source>
        <dbReference type="ARBA" id="ARBA00023002"/>
    </source>
</evidence>
<name>A0A164LZC7_9NOCA</name>
<dbReference type="FunFam" id="3.40.309.10:FF:000009">
    <property type="entry name" value="Aldehyde dehydrogenase A"/>
    <property type="match status" value="1"/>
</dbReference>
<keyword evidence="3 7" id="KW-0560">Oxidoreductase</keyword>
<evidence type="ECO:0000256" key="7">
    <source>
        <dbReference type="RuleBase" id="RU003345"/>
    </source>
</evidence>
<sequence length="517" mass="55035">MPVPEAGVFERLRGFAAVDSAREHDSRAISEVFTGRPLGTVPIGTAEDVTAAFARARAAQADWAARPVAERSAIFARYRDLVVAEREYLMDIIQAETGKARWAAQEEVMGLMFAARYFARVAPQLLAPRGVPGAFAILNRASVRTQPKGVVGVIAPWNYPMLLSIGDSIPALLAGNAVVVKPDSQTPYSSLVHVDLLQRAGLPRDLLQVVPGPGSKVGTAIVDACDYLMFTGSSDTGRVLAQQCGRRLIGFSAELGGKNPMIVTRGADLDKAAKAAVRACFSNAGQLCISIERLYVERAVAEEFTTKFVAAVQAAKLGAAYDHSADIGSLISEAQVETVAKHVADATSKGAKVLAGGHARPDIGPLFFEPTVLAEVTDEMECGRNETFGPLVSIYPVADVEEAIARANDTEYGLNASVWAATKSDGERIAARLHAGTVCVDEGYAPAWGSTSAPMGGMGISGVGRRHGPDGLLKFTEPQTVVVTRFLNLDAPFGFSQQRWQQVLMLVARGQRFLPGR</sequence>
<evidence type="ECO:0000256" key="5">
    <source>
        <dbReference type="ARBA" id="ARBA00048559"/>
    </source>
</evidence>
<dbReference type="OrthoDB" id="6882680at2"/>
<dbReference type="RefSeq" id="WP_067589172.1">
    <property type="nucleotide sequence ID" value="NZ_JABMCZ010000004.1"/>
</dbReference>
<evidence type="ECO:0000259" key="8">
    <source>
        <dbReference type="Pfam" id="PF00171"/>
    </source>
</evidence>
<dbReference type="Gene3D" id="3.40.605.10">
    <property type="entry name" value="Aldehyde Dehydrogenase, Chain A, domain 1"/>
    <property type="match status" value="1"/>
</dbReference>
<feature type="active site" evidence="6">
    <location>
        <position position="254"/>
    </location>
</feature>
<evidence type="ECO:0000256" key="6">
    <source>
        <dbReference type="PROSITE-ProRule" id="PRU10007"/>
    </source>
</evidence>
<dbReference type="EC" id="1.2.1.79" evidence="4"/>
<comment type="caution">
    <text evidence="9">The sequence shown here is derived from an EMBL/GenBank/DDBJ whole genome shotgun (WGS) entry which is preliminary data.</text>
</comment>